<protein>
    <recommendedName>
        <fullName evidence="1">KANL3/Tex30 alpha/beta hydrolase-like domain-containing protein</fullName>
    </recommendedName>
</protein>
<dbReference type="PANTHER" id="PTHR13136">
    <property type="entry name" value="TESTIS DEVELOPMENT PROTEIN PRTD"/>
    <property type="match status" value="1"/>
</dbReference>
<accession>A0A7M5WYL7</accession>
<evidence type="ECO:0000259" key="1">
    <source>
        <dbReference type="Pfam" id="PF20408"/>
    </source>
</evidence>
<dbReference type="EnsemblMetazoa" id="CLYHEMT015182.1">
    <property type="protein sequence ID" value="CLYHEMP015182.1"/>
    <property type="gene ID" value="CLYHEMG015182"/>
</dbReference>
<dbReference type="InterPro" id="IPR046879">
    <property type="entry name" value="KANL3/Tex30_Abhydrolase"/>
</dbReference>
<dbReference type="InterPro" id="IPR026555">
    <property type="entry name" value="NSL3/Tex30"/>
</dbReference>
<sequence length="231" mass="25928">MSYLENCTDCFMGNLLENSLDIPFGEKRIPAIITSHHSSNKDNNENAWVILTHGAGGDMNTKQLYTLSQHFASSGFTVLRFTCKPPNFKYRVKVFTQVIEYARTTLKASRVIIGGRSMGGRVAAEIACQSQSDSVIDGVFCLSYPLHKSNDHNNLRTSHLKGIEIPILIVNGTKDTMCDMNLMNEQFNLLPCISKTLNWIENADHSLENKNFEQTMKEVGQMLVNWCSSVI</sequence>
<dbReference type="Pfam" id="PF20408">
    <property type="entry name" value="Abhydrolase_11"/>
    <property type="match status" value="1"/>
</dbReference>
<dbReference type="PANTHER" id="PTHR13136:SF11">
    <property type="entry name" value="TESTIS-EXPRESSED PROTEIN 30"/>
    <property type="match status" value="1"/>
</dbReference>
<name>A0A7M5WYL7_9CNID</name>
<dbReference type="Proteomes" id="UP000594262">
    <property type="component" value="Unplaced"/>
</dbReference>
<dbReference type="SUPFAM" id="SSF53474">
    <property type="entry name" value="alpha/beta-Hydrolases"/>
    <property type="match status" value="1"/>
</dbReference>
<evidence type="ECO:0000313" key="2">
    <source>
        <dbReference type="EnsemblMetazoa" id="CLYHEMP015182.1"/>
    </source>
</evidence>
<dbReference type="Gene3D" id="3.40.50.1820">
    <property type="entry name" value="alpha/beta hydrolase"/>
    <property type="match status" value="1"/>
</dbReference>
<organism evidence="2 3">
    <name type="scientific">Clytia hemisphaerica</name>
    <dbReference type="NCBI Taxonomy" id="252671"/>
    <lineage>
        <taxon>Eukaryota</taxon>
        <taxon>Metazoa</taxon>
        <taxon>Cnidaria</taxon>
        <taxon>Hydrozoa</taxon>
        <taxon>Hydroidolina</taxon>
        <taxon>Leptothecata</taxon>
        <taxon>Obeliida</taxon>
        <taxon>Clytiidae</taxon>
        <taxon>Clytia</taxon>
    </lineage>
</organism>
<evidence type="ECO:0000313" key="3">
    <source>
        <dbReference type="Proteomes" id="UP000594262"/>
    </source>
</evidence>
<reference evidence="2" key="1">
    <citation type="submission" date="2021-01" db="UniProtKB">
        <authorList>
            <consortium name="EnsemblMetazoa"/>
        </authorList>
    </citation>
    <scope>IDENTIFICATION</scope>
</reference>
<dbReference type="AlphaFoldDB" id="A0A7M5WYL7"/>
<dbReference type="OrthoDB" id="6415022at2759"/>
<keyword evidence="3" id="KW-1185">Reference proteome</keyword>
<proteinExistence type="predicted"/>
<dbReference type="InterPro" id="IPR029058">
    <property type="entry name" value="AB_hydrolase_fold"/>
</dbReference>
<feature type="domain" description="KANL3/Tex30 alpha/beta hydrolase-like" evidence="1">
    <location>
        <begin position="46"/>
        <end position="221"/>
    </location>
</feature>